<feature type="transmembrane region" description="Helical" evidence="1">
    <location>
        <begin position="86"/>
        <end position="108"/>
    </location>
</feature>
<comment type="caution">
    <text evidence="2">The sequence shown here is derived from an EMBL/GenBank/DDBJ whole genome shotgun (WGS) entry which is preliminary data.</text>
</comment>
<evidence type="ECO:0008006" key="4">
    <source>
        <dbReference type="Google" id="ProtNLM"/>
    </source>
</evidence>
<accession>A0ABS0ELY9</accession>
<dbReference type="RefSeq" id="WP_195871859.1">
    <property type="nucleotide sequence ID" value="NZ_JADOET010000010.1"/>
</dbReference>
<dbReference type="Proteomes" id="UP000611215">
    <property type="component" value="Unassembled WGS sequence"/>
</dbReference>
<proteinExistence type="predicted"/>
<evidence type="ECO:0000313" key="2">
    <source>
        <dbReference type="EMBL" id="MBF8150597.1"/>
    </source>
</evidence>
<evidence type="ECO:0000256" key="1">
    <source>
        <dbReference type="SAM" id="Phobius"/>
    </source>
</evidence>
<keyword evidence="1" id="KW-0812">Transmembrane</keyword>
<keyword evidence="1" id="KW-1133">Transmembrane helix</keyword>
<keyword evidence="1" id="KW-0472">Membrane</keyword>
<feature type="transmembrane region" description="Helical" evidence="1">
    <location>
        <begin position="6"/>
        <end position="26"/>
    </location>
</feature>
<reference evidence="2 3" key="1">
    <citation type="submission" date="2020-11" db="EMBL/GenBank/DDBJ databases">
        <title>Winogradskyella marina sp. nov., isolated from marine sediment.</title>
        <authorList>
            <person name="Bo J."/>
            <person name="Wang S."/>
            <person name="Song X."/>
            <person name="Du Z."/>
        </authorList>
    </citation>
    <scope>NUCLEOTIDE SEQUENCE [LARGE SCALE GENOMIC DNA]</scope>
    <source>
        <strain evidence="2 3">F6397</strain>
    </source>
</reference>
<keyword evidence="3" id="KW-1185">Reference proteome</keyword>
<organism evidence="2 3">
    <name type="scientific">Winogradskyella marina</name>
    <dbReference type="NCBI Taxonomy" id="2785530"/>
    <lineage>
        <taxon>Bacteria</taxon>
        <taxon>Pseudomonadati</taxon>
        <taxon>Bacteroidota</taxon>
        <taxon>Flavobacteriia</taxon>
        <taxon>Flavobacteriales</taxon>
        <taxon>Flavobacteriaceae</taxon>
        <taxon>Winogradskyella</taxon>
    </lineage>
</organism>
<evidence type="ECO:0000313" key="3">
    <source>
        <dbReference type="Proteomes" id="UP000611215"/>
    </source>
</evidence>
<sequence length="123" mass="13668">MENWYLPITIVPGLGLLILSTSNLMVTLSNEIDAMIENSKQEATIVIKLKQLKLLNMAMVFFYVAVALLLVSAVGNGLYTIDKASLYISVLAIIFALIGLISLIIYSFRAVSIRQNQFKNKQD</sequence>
<name>A0ABS0ELY9_9FLAO</name>
<dbReference type="EMBL" id="JADOET010000010">
    <property type="protein sequence ID" value="MBF8150597.1"/>
    <property type="molecule type" value="Genomic_DNA"/>
</dbReference>
<gene>
    <name evidence="2" type="ORF">ITJ86_11860</name>
</gene>
<feature type="transmembrane region" description="Helical" evidence="1">
    <location>
        <begin position="54"/>
        <end position="74"/>
    </location>
</feature>
<protein>
    <recommendedName>
        <fullName evidence="4">DUF2721 domain-containing protein</fullName>
    </recommendedName>
</protein>